<organism evidence="1 2">
    <name type="scientific">Lepagella muris</name>
    <dbReference type="NCBI Taxonomy" id="3032870"/>
    <lineage>
        <taxon>Bacteria</taxon>
        <taxon>Pseudomonadati</taxon>
        <taxon>Bacteroidota</taxon>
        <taxon>Bacteroidia</taxon>
        <taxon>Bacteroidales</taxon>
        <taxon>Muribaculaceae</taxon>
        <taxon>Lepagella</taxon>
    </lineage>
</organism>
<reference evidence="1" key="1">
    <citation type="submission" date="2019-04" db="EMBL/GenBank/DDBJ databases">
        <title>Microbes associate with the intestines of laboratory mice.</title>
        <authorList>
            <person name="Navarre W."/>
            <person name="Wong E."/>
            <person name="Huang K."/>
            <person name="Tropini C."/>
            <person name="Ng K."/>
            <person name="Yu B."/>
        </authorList>
    </citation>
    <scope>NUCLEOTIDE SEQUENCE</scope>
    <source>
        <strain evidence="1">NM04_E33</strain>
    </source>
</reference>
<gene>
    <name evidence="1" type="ORF">E5331_05325</name>
</gene>
<dbReference type="Proteomes" id="UP000306319">
    <property type="component" value="Unassembled WGS sequence"/>
</dbReference>
<evidence type="ECO:0000313" key="1">
    <source>
        <dbReference type="EMBL" id="TGY79798.1"/>
    </source>
</evidence>
<accession>A0AC61RJ50</accession>
<name>A0AC61RJ50_9BACT</name>
<keyword evidence="2" id="KW-1185">Reference proteome</keyword>
<evidence type="ECO:0000313" key="2">
    <source>
        <dbReference type="Proteomes" id="UP000306319"/>
    </source>
</evidence>
<comment type="caution">
    <text evidence="1">The sequence shown here is derived from an EMBL/GenBank/DDBJ whole genome shotgun (WGS) entry which is preliminary data.</text>
</comment>
<dbReference type="EMBL" id="SRYB01000005">
    <property type="protein sequence ID" value="TGY79798.1"/>
    <property type="molecule type" value="Genomic_DNA"/>
</dbReference>
<protein>
    <submittedName>
        <fullName evidence="1">Uncharacterized protein</fullName>
    </submittedName>
</protein>
<proteinExistence type="predicted"/>
<sequence length="406" mass="46540">MSNNEIQRQTPATTAIASSADNVAAIVSDAPKHYLKNRTSHDNCLAACGSLLDAIRQTGMTDELDKKAATYIERTRRTVRAMSDLRSPVTKMFDRIRSEFTTLENDIDPTKAGTIPYQLQQLRNQYAARKREEEEARRRAEEARRQAQAARDRYRTDCEENYKTLFNNHVVSQLNALTRLVDSVTLDNYQTIYDTISGISTSLSDDWLPTLSVRMPLNLTPDESRAISNEVLSRLRSQQFVEQYCTEIADYRQEILDRLPSRKAELERVARASAEEARRIQEEMRLREEAERARKEAERAAREEEEARRRAAEKVAAEAGSLFAEEATRVSYTPKAKVSKKIRITDPKGYLQVLMMWWTKEGSTLPDAELAKIFRKQITFCERLANKEGECIVDPSIIYVDEVKAQ</sequence>